<dbReference type="Proteomes" id="UP001501510">
    <property type="component" value="Unassembled WGS sequence"/>
</dbReference>
<sequence length="215" mass="23160">MNESIIERVHKEKIIAIIRGCEPSICISLAKALYKGGITMIEVTFNQNDPQSFNKTTEAIQSIAKYFEGKVLVGAGTVLTKEQVNLAARAGAKYIISPNVNKDVIEYTKQLGLVSMPGAFSASEICQAYELGADFVKVFPVANLGSQYIKALKAPLSHIPLLAVGGVNKDNIKDFLNAGAVGVGVGGKLVDKNLIEKKEFDKITSLAKEYILNAK</sequence>
<accession>A0ABP3UGV8</accession>
<name>A0ABP3UGV8_9CLOT</name>
<protein>
    <submittedName>
        <fullName evidence="6">Bifunctional 4-hydroxy-2-oxoglutarate aldolase/2-dehydro-3-deoxy-phosphogluconate aldolase</fullName>
    </submittedName>
</protein>
<comment type="similarity">
    <text evidence="2">Belongs to the KHG/KDPG aldolase family.</text>
</comment>
<dbReference type="Pfam" id="PF01081">
    <property type="entry name" value="Aldolase"/>
    <property type="match status" value="1"/>
</dbReference>
<evidence type="ECO:0000256" key="3">
    <source>
        <dbReference type="ARBA" id="ARBA00011233"/>
    </source>
</evidence>
<dbReference type="SUPFAM" id="SSF51569">
    <property type="entry name" value="Aldolase"/>
    <property type="match status" value="1"/>
</dbReference>
<keyword evidence="5" id="KW-0119">Carbohydrate metabolism</keyword>
<dbReference type="NCBIfam" id="TIGR01182">
    <property type="entry name" value="eda"/>
    <property type="match status" value="1"/>
</dbReference>
<proteinExistence type="inferred from homology"/>
<dbReference type="InterPro" id="IPR000887">
    <property type="entry name" value="Aldlse_KDPG_KHG"/>
</dbReference>
<dbReference type="InterPro" id="IPR013785">
    <property type="entry name" value="Aldolase_TIM"/>
</dbReference>
<evidence type="ECO:0000256" key="4">
    <source>
        <dbReference type="ARBA" id="ARBA00023239"/>
    </source>
</evidence>
<comment type="caution">
    <text evidence="6">The sequence shown here is derived from an EMBL/GenBank/DDBJ whole genome shotgun (WGS) entry which is preliminary data.</text>
</comment>
<evidence type="ECO:0000256" key="1">
    <source>
        <dbReference type="ARBA" id="ARBA00004761"/>
    </source>
</evidence>
<dbReference type="PANTHER" id="PTHR30246">
    <property type="entry name" value="2-KETO-3-DEOXY-6-PHOSPHOGLUCONATE ALDOLASE"/>
    <property type="match status" value="1"/>
</dbReference>
<dbReference type="Gene3D" id="3.20.20.70">
    <property type="entry name" value="Aldolase class I"/>
    <property type="match status" value="1"/>
</dbReference>
<gene>
    <name evidence="6" type="ORF">GCM10008906_05090</name>
</gene>
<comment type="pathway">
    <text evidence="1">Carbohydrate acid metabolism.</text>
</comment>
<evidence type="ECO:0000256" key="5">
    <source>
        <dbReference type="ARBA" id="ARBA00023277"/>
    </source>
</evidence>
<evidence type="ECO:0000256" key="2">
    <source>
        <dbReference type="ARBA" id="ARBA00006906"/>
    </source>
</evidence>
<organism evidence="6 7">
    <name type="scientific">Clostridium oceanicum</name>
    <dbReference type="NCBI Taxonomy" id="1543"/>
    <lineage>
        <taxon>Bacteria</taxon>
        <taxon>Bacillati</taxon>
        <taxon>Bacillota</taxon>
        <taxon>Clostridia</taxon>
        <taxon>Eubacteriales</taxon>
        <taxon>Clostridiaceae</taxon>
        <taxon>Clostridium</taxon>
    </lineage>
</organism>
<evidence type="ECO:0000313" key="6">
    <source>
        <dbReference type="EMBL" id="GAA0733782.1"/>
    </source>
</evidence>
<keyword evidence="4" id="KW-0456">Lyase</keyword>
<keyword evidence="7" id="KW-1185">Reference proteome</keyword>
<comment type="subunit">
    <text evidence="3">Homotrimer.</text>
</comment>
<dbReference type="EMBL" id="BAAACG010000003">
    <property type="protein sequence ID" value="GAA0733782.1"/>
    <property type="molecule type" value="Genomic_DNA"/>
</dbReference>
<evidence type="ECO:0000313" key="7">
    <source>
        <dbReference type="Proteomes" id="UP001501510"/>
    </source>
</evidence>
<dbReference type="CDD" id="cd00452">
    <property type="entry name" value="KDPG_aldolase"/>
    <property type="match status" value="1"/>
</dbReference>
<dbReference type="PANTHER" id="PTHR30246:SF1">
    <property type="entry name" value="2-DEHYDRO-3-DEOXY-6-PHOSPHOGALACTONATE ALDOLASE-RELATED"/>
    <property type="match status" value="1"/>
</dbReference>
<dbReference type="RefSeq" id="WP_343758534.1">
    <property type="nucleotide sequence ID" value="NZ_BAAACG010000003.1"/>
</dbReference>
<reference evidence="7" key="1">
    <citation type="journal article" date="2019" name="Int. J. Syst. Evol. Microbiol.">
        <title>The Global Catalogue of Microorganisms (GCM) 10K type strain sequencing project: providing services to taxonomists for standard genome sequencing and annotation.</title>
        <authorList>
            <consortium name="The Broad Institute Genomics Platform"/>
            <consortium name="The Broad Institute Genome Sequencing Center for Infectious Disease"/>
            <person name="Wu L."/>
            <person name="Ma J."/>
        </authorList>
    </citation>
    <scope>NUCLEOTIDE SEQUENCE [LARGE SCALE GENOMIC DNA]</scope>
    <source>
        <strain evidence="7">JCM 1407</strain>
    </source>
</reference>